<evidence type="ECO:0000313" key="2">
    <source>
        <dbReference type="EMBL" id="WAR44753.1"/>
    </source>
</evidence>
<accession>A0ABY7GJR6</accession>
<reference evidence="2" key="1">
    <citation type="submission" date="2022-11" db="EMBL/GenBank/DDBJ databases">
        <title>Methylomonas rapida sp. nov., Carotenoid-Producing Obligate Methanotrophs with High Growth Characteristics and Biotechnological Potential.</title>
        <authorList>
            <person name="Tikhonova E.N."/>
            <person name="Suleimanov R.Z."/>
            <person name="Miroshnikov K."/>
            <person name="Oshkin I.Y."/>
            <person name="Belova S.E."/>
            <person name="Danilova O.V."/>
            <person name="Ashikhmin A."/>
            <person name="Konopkin A."/>
            <person name="But S.Y."/>
            <person name="Khmelenina V.N."/>
            <person name="Kuznetsov N."/>
            <person name="Pimenov N.V."/>
            <person name="Dedysh S.N."/>
        </authorList>
    </citation>
    <scope>NUCLEOTIDE SEQUENCE</scope>
    <source>
        <strain evidence="2">MP1</strain>
    </source>
</reference>
<evidence type="ECO:0000313" key="3">
    <source>
        <dbReference type="Proteomes" id="UP001162780"/>
    </source>
</evidence>
<protein>
    <recommendedName>
        <fullName evidence="1">Trypsin-co-occurring domain-containing protein</fullName>
    </recommendedName>
</protein>
<dbReference type="EMBL" id="CP113517">
    <property type="protein sequence ID" value="WAR44753.1"/>
    <property type="molecule type" value="Genomic_DNA"/>
</dbReference>
<organism evidence="2 3">
    <name type="scientific">Methylomonas rapida</name>
    <dbReference type="NCBI Taxonomy" id="2963939"/>
    <lineage>
        <taxon>Bacteria</taxon>
        <taxon>Pseudomonadati</taxon>
        <taxon>Pseudomonadota</taxon>
        <taxon>Gammaproteobacteria</taxon>
        <taxon>Methylococcales</taxon>
        <taxon>Methylococcaceae</taxon>
        <taxon>Methylomonas</taxon>
    </lineage>
</organism>
<dbReference type="Pfam" id="PF19631">
    <property type="entry name" value="Trypco2"/>
    <property type="match status" value="1"/>
</dbReference>
<dbReference type="InterPro" id="IPR045608">
    <property type="entry name" value="Trypco2"/>
</dbReference>
<keyword evidence="3" id="KW-1185">Reference proteome</keyword>
<dbReference type="RefSeq" id="WP_255189723.1">
    <property type="nucleotide sequence ID" value="NZ_CP113517.1"/>
</dbReference>
<proteinExistence type="predicted"/>
<sequence length="166" mass="17662">MIDKMEETATSIALTDVVDSFRTALGIVKARTRGDLKITLTKVDLCLKVESKTEAKAGGKFVYFVPIEVGGSHESTKTHQLILSLIPSPAAADLGKAEAEELADAIVDLAAAAVDIKQRVAKDFQLDTFSISVDVGVSRGGKLQVIVGGGKSTGTYHKIDLSFRTR</sequence>
<name>A0ABY7GJR6_9GAMM</name>
<gene>
    <name evidence="2" type="ORF">NM686_020830</name>
</gene>
<dbReference type="Proteomes" id="UP001162780">
    <property type="component" value="Chromosome"/>
</dbReference>
<feature type="domain" description="Trypsin-co-occurring" evidence="1">
    <location>
        <begin position="12"/>
        <end position="87"/>
    </location>
</feature>
<evidence type="ECO:0000259" key="1">
    <source>
        <dbReference type="Pfam" id="PF19631"/>
    </source>
</evidence>